<comment type="similarity">
    <text evidence="2">Belongs to the chromate ion transporter (CHR) (TC 2.A.51) family.</text>
</comment>
<name>A0A1B2I6T7_9BACT</name>
<proteinExistence type="inferred from homology"/>
<dbReference type="GO" id="GO:0015109">
    <property type="term" value="F:chromate transmembrane transporter activity"/>
    <property type="evidence" value="ECO:0007669"/>
    <property type="project" value="InterPro"/>
</dbReference>
<evidence type="ECO:0000313" key="8">
    <source>
        <dbReference type="EMBL" id="ANZ45657.1"/>
    </source>
</evidence>
<dbReference type="Proteomes" id="UP000093044">
    <property type="component" value="Chromosome"/>
</dbReference>
<accession>A0A1B2I6T7</accession>
<feature type="transmembrane region" description="Helical" evidence="7">
    <location>
        <begin position="51"/>
        <end position="71"/>
    </location>
</feature>
<dbReference type="STRING" id="1197717.BED41_11565"/>
<evidence type="ECO:0000313" key="9">
    <source>
        <dbReference type="Proteomes" id="UP000093044"/>
    </source>
</evidence>
<dbReference type="OrthoDB" id="9788907at2"/>
<keyword evidence="5 7" id="KW-1133">Transmembrane helix</keyword>
<dbReference type="PANTHER" id="PTHR43663:SF1">
    <property type="entry name" value="CHROMATE TRANSPORTER"/>
    <property type="match status" value="1"/>
</dbReference>
<keyword evidence="6 7" id="KW-0472">Membrane</keyword>
<dbReference type="GO" id="GO:0005886">
    <property type="term" value="C:plasma membrane"/>
    <property type="evidence" value="ECO:0007669"/>
    <property type="project" value="UniProtKB-SubCell"/>
</dbReference>
<dbReference type="KEGG" id="cpor:BED41_11565"/>
<dbReference type="Pfam" id="PF02417">
    <property type="entry name" value="Chromate_transp"/>
    <property type="match status" value="1"/>
</dbReference>
<feature type="transmembrane region" description="Helical" evidence="7">
    <location>
        <begin position="151"/>
        <end position="177"/>
    </location>
</feature>
<evidence type="ECO:0000256" key="4">
    <source>
        <dbReference type="ARBA" id="ARBA00022692"/>
    </source>
</evidence>
<evidence type="ECO:0000256" key="6">
    <source>
        <dbReference type="ARBA" id="ARBA00023136"/>
    </source>
</evidence>
<evidence type="ECO:0000256" key="7">
    <source>
        <dbReference type="SAM" id="Phobius"/>
    </source>
</evidence>
<protein>
    <recommendedName>
        <fullName evidence="10">Chromate transporter</fullName>
    </recommendedName>
</protein>
<dbReference type="GeneID" id="83058484"/>
<dbReference type="InterPro" id="IPR003370">
    <property type="entry name" value="Chromate_transpt"/>
</dbReference>
<feature type="transmembrane region" description="Helical" evidence="7">
    <location>
        <begin position="6"/>
        <end position="30"/>
    </location>
</feature>
<keyword evidence="4 7" id="KW-0812">Transmembrane</keyword>
<keyword evidence="9" id="KW-1185">Reference proteome</keyword>
<dbReference type="PANTHER" id="PTHR43663">
    <property type="entry name" value="CHROMATE TRANSPORT PROTEIN-RELATED"/>
    <property type="match status" value="1"/>
</dbReference>
<evidence type="ECO:0000256" key="3">
    <source>
        <dbReference type="ARBA" id="ARBA00022475"/>
    </source>
</evidence>
<evidence type="ECO:0008006" key="10">
    <source>
        <dbReference type="Google" id="ProtNLM"/>
    </source>
</evidence>
<evidence type="ECO:0000256" key="5">
    <source>
        <dbReference type="ARBA" id="ARBA00022989"/>
    </source>
</evidence>
<feature type="transmembrane region" description="Helical" evidence="7">
    <location>
        <begin position="77"/>
        <end position="98"/>
    </location>
</feature>
<evidence type="ECO:0000256" key="2">
    <source>
        <dbReference type="ARBA" id="ARBA00005262"/>
    </source>
</evidence>
<feature type="transmembrane region" description="Helical" evidence="7">
    <location>
        <begin position="110"/>
        <end position="131"/>
    </location>
</feature>
<organism evidence="8 9">
    <name type="scientific">Cloacibacillus porcorum</name>
    <dbReference type="NCBI Taxonomy" id="1197717"/>
    <lineage>
        <taxon>Bacteria</taxon>
        <taxon>Thermotogati</taxon>
        <taxon>Synergistota</taxon>
        <taxon>Synergistia</taxon>
        <taxon>Synergistales</taxon>
        <taxon>Synergistaceae</taxon>
        <taxon>Cloacibacillus</taxon>
    </lineage>
</organism>
<comment type="subcellular location">
    <subcellularLocation>
        <location evidence="1">Cell membrane</location>
        <topology evidence="1">Multi-pass membrane protein</topology>
    </subcellularLocation>
</comment>
<dbReference type="InterPro" id="IPR052518">
    <property type="entry name" value="CHR_Transporter"/>
</dbReference>
<evidence type="ECO:0000256" key="1">
    <source>
        <dbReference type="ARBA" id="ARBA00004651"/>
    </source>
</evidence>
<dbReference type="AlphaFoldDB" id="A0A1B2I6T7"/>
<reference evidence="8" key="1">
    <citation type="submission" date="2016-08" db="EMBL/GenBank/DDBJ databases">
        <title>Complete genome of Cloacibacillus porcorum.</title>
        <authorList>
            <person name="Looft T."/>
            <person name="Bayles D.O."/>
            <person name="Alt D.P."/>
        </authorList>
    </citation>
    <scope>NUCLEOTIDE SEQUENCE [LARGE SCALE GENOMIC DNA]</scope>
    <source>
        <strain evidence="8">CL-84</strain>
    </source>
</reference>
<dbReference type="RefSeq" id="WP_066746382.1">
    <property type="nucleotide sequence ID" value="NZ_CP016757.1"/>
</dbReference>
<keyword evidence="3" id="KW-1003">Cell membrane</keyword>
<gene>
    <name evidence="8" type="ORF">BED41_11565</name>
</gene>
<sequence length="190" mass="19793">MERCGTVAGLFVRFMKLGCFTFGGGLSIVAQMHRLFVEEEERISSEELLDITGVARSLPGAFVGNVAFLYGYREAGIPGGVASLLGMVIPPLLLLAVITHFHSAFKNSRLVTAAMTGIRAAVVPIIAVGALNLTRGAFPRPLCFALAGAAFLLYFVFNVSCVWIVILGAAAGIAIGVCSEKSGGGARGAD</sequence>
<dbReference type="EMBL" id="CP016757">
    <property type="protein sequence ID" value="ANZ45657.1"/>
    <property type="molecule type" value="Genomic_DNA"/>
</dbReference>